<name>A0AA90Q220_9HELI</name>
<evidence type="ECO:0000313" key="3">
    <source>
        <dbReference type="EMBL" id="MDO7253091.1"/>
    </source>
</evidence>
<dbReference type="SUPFAM" id="SSF54211">
    <property type="entry name" value="Ribosomal protein S5 domain 2-like"/>
    <property type="match status" value="1"/>
</dbReference>
<comment type="caution">
    <text evidence="4">The sequence shown here is derived from an EMBL/GenBank/DDBJ whole genome shotgun (WGS) entry which is preliminary data.</text>
</comment>
<dbReference type="Gene3D" id="3.30.230.30">
    <property type="entry name" value="Impact, N-terminal domain"/>
    <property type="match status" value="1"/>
</dbReference>
<dbReference type="AlphaFoldDB" id="A0AA90Q220"/>
<comment type="similarity">
    <text evidence="1">Belongs to the IMPACT family.</text>
</comment>
<dbReference type="Pfam" id="PF01205">
    <property type="entry name" value="Impact_N"/>
    <property type="match status" value="1"/>
</dbReference>
<evidence type="ECO:0000313" key="5">
    <source>
        <dbReference type="Proteomes" id="UP001177258"/>
    </source>
</evidence>
<dbReference type="GO" id="GO:0006446">
    <property type="term" value="P:regulation of translational initiation"/>
    <property type="evidence" value="ECO:0007669"/>
    <property type="project" value="TreeGrafter"/>
</dbReference>
<evidence type="ECO:0000259" key="2">
    <source>
        <dbReference type="Pfam" id="PF01205"/>
    </source>
</evidence>
<dbReference type="InterPro" id="IPR036956">
    <property type="entry name" value="Impact_N_sf"/>
</dbReference>
<accession>A0AA90Q220</accession>
<organism evidence="4 5">
    <name type="scientific">Helicobacter cappadocius</name>
    <dbReference type="NCBI Taxonomy" id="3063998"/>
    <lineage>
        <taxon>Bacteria</taxon>
        <taxon>Pseudomonadati</taxon>
        <taxon>Campylobacterota</taxon>
        <taxon>Epsilonproteobacteria</taxon>
        <taxon>Campylobacterales</taxon>
        <taxon>Helicobacteraceae</taxon>
        <taxon>Helicobacter</taxon>
    </lineage>
</organism>
<reference evidence="3 5" key="3">
    <citation type="journal article" date="2024" name="Syst. Appl. Microbiol.">
        <title>Helicobacter cappadocius sp. nov., from lizards: The first psychrotrophic Helicobacter species.</title>
        <authorList>
            <person name="Aydin F."/>
            <person name="Tarhane S."/>
            <person name="Karakaya E."/>
            <person name="Abay S."/>
            <person name="Kayman T."/>
            <person name="Guran O."/>
            <person name="Bozkurt E."/>
            <person name="Uzum N."/>
            <person name="Avci A."/>
            <person name="Olgun K."/>
            <person name="Jablonski D."/>
            <person name="Guran C."/>
            <person name="Burcin Saticioglu I."/>
        </authorList>
    </citation>
    <scope>NUCLEOTIDE SEQUENCE [LARGE SCALE GENOMIC DNA]</scope>
    <source>
        <strain evidence="3">Faydin-H75</strain>
        <strain evidence="5">faydin-H76</strain>
    </source>
</reference>
<dbReference type="PROSITE" id="PS00910">
    <property type="entry name" value="UPF0029"/>
    <property type="match status" value="1"/>
</dbReference>
<evidence type="ECO:0000256" key="1">
    <source>
        <dbReference type="ARBA" id="ARBA00007665"/>
    </source>
</evidence>
<dbReference type="EMBL" id="JAUPEV010000005">
    <property type="protein sequence ID" value="MDO7253091.1"/>
    <property type="molecule type" value="Genomic_DNA"/>
</dbReference>
<protein>
    <submittedName>
        <fullName evidence="4">YigZ family protein</fullName>
    </submittedName>
</protein>
<dbReference type="GO" id="GO:0005737">
    <property type="term" value="C:cytoplasm"/>
    <property type="evidence" value="ECO:0007669"/>
    <property type="project" value="TreeGrafter"/>
</dbReference>
<proteinExistence type="inferred from homology"/>
<dbReference type="RefSeq" id="WP_305516936.1">
    <property type="nucleotide sequence ID" value="NZ_JAUPEV010000005.1"/>
</dbReference>
<gene>
    <name evidence="3" type="ORF">Q5I04_04105</name>
    <name evidence="4" type="ORF">Q5I06_03160</name>
</gene>
<feature type="domain" description="Impact N-terminal" evidence="2">
    <location>
        <begin position="15"/>
        <end position="115"/>
    </location>
</feature>
<dbReference type="InterPro" id="IPR023582">
    <property type="entry name" value="Impact"/>
</dbReference>
<dbReference type="InterPro" id="IPR001498">
    <property type="entry name" value="Impact_N"/>
</dbReference>
<dbReference type="Proteomes" id="UP001177258">
    <property type="component" value="Unassembled WGS sequence"/>
</dbReference>
<dbReference type="InterPro" id="IPR020569">
    <property type="entry name" value="UPF0029_Impact_CS"/>
</dbReference>
<reference evidence="3" key="2">
    <citation type="submission" date="2023-07" db="EMBL/GenBank/DDBJ databases">
        <authorList>
            <person name="Aydin F."/>
            <person name="Tarhane S."/>
            <person name="Saticioglu I.B."/>
            <person name="Karakaya E."/>
            <person name="Abay S."/>
            <person name="Guran O."/>
            <person name="Bozkurt E."/>
            <person name="Uzum N."/>
            <person name="Olgun K."/>
            <person name="Jablonski D."/>
        </authorList>
    </citation>
    <scope>NUCLEOTIDE SEQUENCE</scope>
    <source>
        <strain evidence="3">Faydin-H75</strain>
    </source>
</reference>
<dbReference type="PANTHER" id="PTHR16301">
    <property type="entry name" value="IMPACT-RELATED"/>
    <property type="match status" value="1"/>
</dbReference>
<evidence type="ECO:0000313" key="4">
    <source>
        <dbReference type="EMBL" id="MDP2538783.1"/>
    </source>
</evidence>
<reference evidence="4 6" key="1">
    <citation type="submission" date="2023-07" db="EMBL/GenBank/DDBJ databases">
        <title>Unpublished Manusciprt.</title>
        <authorList>
            <person name="Aydin F."/>
            <person name="Tarhane S."/>
            <person name="Saticioglu I.B."/>
            <person name="Karakaya E."/>
            <person name="Abay S."/>
            <person name="Guran O."/>
            <person name="Bozkurt E."/>
            <person name="Uzum N."/>
            <person name="Olgun K."/>
            <person name="Jablonski D."/>
        </authorList>
    </citation>
    <scope>NUCLEOTIDE SEQUENCE</scope>
    <source>
        <strain evidence="6">faydin-H75</strain>
        <strain evidence="4">Faydin-H76</strain>
    </source>
</reference>
<dbReference type="Proteomes" id="UP001240777">
    <property type="component" value="Unassembled WGS sequence"/>
</dbReference>
<sequence length="195" mass="21921">MDTIIACVDSQTTIKGSRFLSFLIPFDGFEKTLAELRTTHLKATHCVYAYRTMVENQIIERFSDDGEPKGSSGIPILNVLRGREMINIAAIVVRYFGGTLLGVGGLVRAYTKSVLKSVEIAEKSGMLLKFEPLINSNLECDYSLIGRIEYLAKKLGVNLQKEAFLEKIVKIRISGSIMKVNLFLKEYEQDLKFRS</sequence>
<evidence type="ECO:0000313" key="6">
    <source>
        <dbReference type="Proteomes" id="UP001240777"/>
    </source>
</evidence>
<dbReference type="InterPro" id="IPR020568">
    <property type="entry name" value="Ribosomal_Su5_D2-typ_SF"/>
</dbReference>
<keyword evidence="6" id="KW-1185">Reference proteome</keyword>
<dbReference type="PANTHER" id="PTHR16301:SF20">
    <property type="entry name" value="IMPACT FAMILY MEMBER YIGZ"/>
    <property type="match status" value="1"/>
</dbReference>
<dbReference type="EMBL" id="JAUYZK010000003">
    <property type="protein sequence ID" value="MDP2538783.1"/>
    <property type="molecule type" value="Genomic_DNA"/>
</dbReference>